<proteinExistence type="predicted"/>
<evidence type="ECO:0000313" key="2">
    <source>
        <dbReference type="Proteomes" id="UP001157502"/>
    </source>
</evidence>
<dbReference type="Proteomes" id="UP001157502">
    <property type="component" value="Chromosome 37"/>
</dbReference>
<sequence length="148" mass="16406">MFIENSQRDGDQEGSGRCRRLPSRSTSRKPPPHCHKGGRRDWPRLPVISSPARSTPVTRRPEAASHSVGSFLLAPSLDDEFLPLSISLFCVSVLHRPRSPGFGLYQSYRVQLRSFSSRPPEFTPRPGGRLGVRCLTGRMKRGGIAGPE</sequence>
<organism evidence="1 2">
    <name type="scientific">Dallia pectoralis</name>
    <name type="common">Alaska blackfish</name>
    <dbReference type="NCBI Taxonomy" id="75939"/>
    <lineage>
        <taxon>Eukaryota</taxon>
        <taxon>Metazoa</taxon>
        <taxon>Chordata</taxon>
        <taxon>Craniata</taxon>
        <taxon>Vertebrata</taxon>
        <taxon>Euteleostomi</taxon>
        <taxon>Actinopterygii</taxon>
        <taxon>Neopterygii</taxon>
        <taxon>Teleostei</taxon>
        <taxon>Protacanthopterygii</taxon>
        <taxon>Esociformes</taxon>
        <taxon>Umbridae</taxon>
        <taxon>Dallia</taxon>
    </lineage>
</organism>
<name>A0ACC2F0R9_DALPE</name>
<gene>
    <name evidence="1" type="ORF">DPEC_G00360380</name>
</gene>
<evidence type="ECO:0000313" key="1">
    <source>
        <dbReference type="EMBL" id="KAJ7984979.1"/>
    </source>
</evidence>
<protein>
    <submittedName>
        <fullName evidence="1">Uncharacterized protein</fullName>
    </submittedName>
</protein>
<keyword evidence="2" id="KW-1185">Reference proteome</keyword>
<dbReference type="EMBL" id="CM055764">
    <property type="protein sequence ID" value="KAJ7984979.1"/>
    <property type="molecule type" value="Genomic_DNA"/>
</dbReference>
<accession>A0ACC2F0R9</accession>
<comment type="caution">
    <text evidence="1">The sequence shown here is derived from an EMBL/GenBank/DDBJ whole genome shotgun (WGS) entry which is preliminary data.</text>
</comment>
<reference evidence="1" key="1">
    <citation type="submission" date="2021-05" db="EMBL/GenBank/DDBJ databases">
        <authorList>
            <person name="Pan Q."/>
            <person name="Jouanno E."/>
            <person name="Zahm M."/>
            <person name="Klopp C."/>
            <person name="Cabau C."/>
            <person name="Louis A."/>
            <person name="Berthelot C."/>
            <person name="Parey E."/>
            <person name="Roest Crollius H."/>
            <person name="Montfort J."/>
            <person name="Robinson-Rechavi M."/>
            <person name="Bouchez O."/>
            <person name="Lampietro C."/>
            <person name="Lopez Roques C."/>
            <person name="Donnadieu C."/>
            <person name="Postlethwait J."/>
            <person name="Bobe J."/>
            <person name="Dillon D."/>
            <person name="Chandos A."/>
            <person name="von Hippel F."/>
            <person name="Guiguen Y."/>
        </authorList>
    </citation>
    <scope>NUCLEOTIDE SEQUENCE</scope>
    <source>
        <strain evidence="1">YG-Jan2019</strain>
    </source>
</reference>